<dbReference type="OrthoDB" id="8419627at2"/>
<evidence type="ECO:0000313" key="1">
    <source>
        <dbReference type="EMBL" id="QDZ00589.1"/>
    </source>
</evidence>
<dbReference type="EMBL" id="CP042301">
    <property type="protein sequence ID" value="QDZ00589.1"/>
    <property type="molecule type" value="Genomic_DNA"/>
</dbReference>
<gene>
    <name evidence="1" type="ORF">FQ775_09465</name>
</gene>
<dbReference type="KEGG" id="niy:FQ775_09465"/>
<dbReference type="RefSeq" id="WP_146299237.1">
    <property type="nucleotide sequence ID" value="NZ_CP042301.2"/>
</dbReference>
<reference evidence="1" key="1">
    <citation type="submission" date="2020-04" db="EMBL/GenBank/DDBJ databases">
        <title>Nitratireductor sp. nov. isolated from mangrove soil.</title>
        <authorList>
            <person name="Ye Y."/>
        </authorList>
    </citation>
    <scope>NUCLEOTIDE SEQUENCE</scope>
    <source>
        <strain evidence="1">SY7</strain>
    </source>
</reference>
<name>A0A5B8KYD2_9HYPH</name>
<dbReference type="AlphaFoldDB" id="A0A5B8KYD2"/>
<evidence type="ECO:0000313" key="2">
    <source>
        <dbReference type="Proteomes" id="UP000321389"/>
    </source>
</evidence>
<protein>
    <submittedName>
        <fullName evidence="1">Uncharacterized protein</fullName>
    </submittedName>
</protein>
<keyword evidence="2" id="KW-1185">Reference proteome</keyword>
<dbReference type="Proteomes" id="UP000321389">
    <property type="component" value="Chromosome"/>
</dbReference>
<proteinExistence type="predicted"/>
<organism evidence="1 2">
    <name type="scientific">Nitratireductor mangrovi</name>
    <dbReference type="NCBI Taxonomy" id="2599600"/>
    <lineage>
        <taxon>Bacteria</taxon>
        <taxon>Pseudomonadati</taxon>
        <taxon>Pseudomonadota</taxon>
        <taxon>Alphaproteobacteria</taxon>
        <taxon>Hyphomicrobiales</taxon>
        <taxon>Phyllobacteriaceae</taxon>
        <taxon>Nitratireductor</taxon>
    </lineage>
</organism>
<sequence length="135" mass="14357">MARRGSSIGFMGRFGRSGDLRQLDGALRAHDLHPALVPEGVKLTIVNLLKDHFDSDEPPEHAYAPAAGIVAYSALGAEAFERANGREPAKAIEHRIEAAIATGAGHDADLILLCLHAGLIQPSVVARFELSAEEN</sequence>
<accession>A0A5B8KYD2</accession>